<proteinExistence type="predicted"/>
<evidence type="ECO:0000313" key="2">
    <source>
        <dbReference type="Proteomes" id="UP000245429"/>
    </source>
</evidence>
<dbReference type="GO" id="GO:0003677">
    <property type="term" value="F:DNA binding"/>
    <property type="evidence" value="ECO:0007669"/>
    <property type="project" value="UniProtKB-KW"/>
</dbReference>
<dbReference type="OrthoDB" id="5363652at2"/>
<dbReference type="KEGG" id="fse:DI487_10335"/>
<dbReference type="InterPro" id="IPR011664">
    <property type="entry name" value="Abi_system_AbiD/AbiF-like"/>
</dbReference>
<dbReference type="RefSeq" id="WP_109569570.1">
    <property type="nucleotide sequence ID" value="NZ_CP029463.1"/>
</dbReference>
<accession>A0A2U8QVI1</accession>
<sequence length="289" mass="34097">MGNKATNFNEQIVKLEERGMELDYDKDKIKEFLLDIGYYRLGFYWNPFEIDKDHNFAKGTKFSNAVLLYYLDVDLRNILLKYMNRIEINFRTKVVYYASNTHKNSPTWFIDPKVISSEFINAVENHYNDEFKKNNKVIKLHHQKYINDKFAPAWKTLEFFTFGTILKIYKSLLDSEIKKRIANEYGIINIDKFINLMETIVYIRNTCAHGGVLFDLRLPKGISAIPGITFNNNNRHSLDSSIKVILYILEQISNDRKNEMTEKIKETFDKHSENEVLKNIITNEIGYID</sequence>
<name>A0A2U8QVI1_9FLAO</name>
<protein>
    <submittedName>
        <fullName evidence="1">DNA-binding protein</fullName>
    </submittedName>
</protein>
<keyword evidence="2" id="KW-1185">Reference proteome</keyword>
<evidence type="ECO:0000313" key="1">
    <source>
        <dbReference type="EMBL" id="AWM14210.1"/>
    </source>
</evidence>
<gene>
    <name evidence="1" type="ORF">DI487_10335</name>
</gene>
<dbReference type="Pfam" id="PF07751">
    <property type="entry name" value="Abi_2"/>
    <property type="match status" value="1"/>
</dbReference>
<reference evidence="1 2" key="1">
    <citation type="submission" date="2018-05" db="EMBL/GenBank/DDBJ databases">
        <title>Flavobacterium sp. MEBiC07310.</title>
        <authorList>
            <person name="Baek K."/>
        </authorList>
    </citation>
    <scope>NUCLEOTIDE SEQUENCE [LARGE SCALE GENOMIC DNA]</scope>
    <source>
        <strain evidence="1 2">MEBiC07310</strain>
    </source>
</reference>
<dbReference type="AlphaFoldDB" id="A0A2U8QVI1"/>
<keyword evidence="1" id="KW-0238">DNA-binding</keyword>
<dbReference type="EMBL" id="CP029463">
    <property type="protein sequence ID" value="AWM14210.1"/>
    <property type="molecule type" value="Genomic_DNA"/>
</dbReference>
<dbReference type="Proteomes" id="UP000245429">
    <property type="component" value="Chromosome"/>
</dbReference>
<organism evidence="1 2">
    <name type="scientific">Flavobacterium sediminis</name>
    <dbReference type="NCBI Taxonomy" id="2201181"/>
    <lineage>
        <taxon>Bacteria</taxon>
        <taxon>Pseudomonadati</taxon>
        <taxon>Bacteroidota</taxon>
        <taxon>Flavobacteriia</taxon>
        <taxon>Flavobacteriales</taxon>
        <taxon>Flavobacteriaceae</taxon>
        <taxon>Flavobacterium</taxon>
    </lineage>
</organism>